<dbReference type="Gene3D" id="3.30.465.10">
    <property type="match status" value="1"/>
</dbReference>
<dbReference type="SUPFAM" id="SSF56176">
    <property type="entry name" value="FAD-binding/transporter-associated domain-like"/>
    <property type="match status" value="1"/>
</dbReference>
<dbReference type="PROSITE" id="PS51387">
    <property type="entry name" value="FAD_PCMH"/>
    <property type="match status" value="1"/>
</dbReference>
<evidence type="ECO:0000313" key="8">
    <source>
        <dbReference type="EMBL" id="MBP2352222.1"/>
    </source>
</evidence>
<name>A0ABS4UKN8_9ACTN</name>
<feature type="compositionally biased region" description="Low complexity" evidence="6">
    <location>
        <begin position="28"/>
        <end position="97"/>
    </location>
</feature>
<dbReference type="Pfam" id="PF01565">
    <property type="entry name" value="FAD_binding_4"/>
    <property type="match status" value="1"/>
</dbReference>
<keyword evidence="9" id="KW-1185">Reference proteome</keyword>
<protein>
    <submittedName>
        <fullName evidence="8">FAD/FMN-containing dehydrogenase</fullName>
    </submittedName>
</protein>
<reference evidence="8 9" key="1">
    <citation type="submission" date="2021-03" db="EMBL/GenBank/DDBJ databases">
        <title>Sequencing the genomes of 1000 actinobacteria strains.</title>
        <authorList>
            <person name="Klenk H.-P."/>
        </authorList>
    </citation>
    <scope>NUCLEOTIDE SEQUENCE [LARGE SCALE GENOMIC DNA]</scope>
    <source>
        <strain evidence="8 9">DSM 18824</strain>
    </source>
</reference>
<evidence type="ECO:0000256" key="4">
    <source>
        <dbReference type="ARBA" id="ARBA00022827"/>
    </source>
</evidence>
<comment type="similarity">
    <text evidence="2">Belongs to the oxygen-dependent FAD-linked oxidoreductase family.</text>
</comment>
<keyword evidence="5" id="KW-0560">Oxidoreductase</keyword>
<evidence type="ECO:0000256" key="5">
    <source>
        <dbReference type="ARBA" id="ARBA00023002"/>
    </source>
</evidence>
<dbReference type="Proteomes" id="UP000755585">
    <property type="component" value="Unassembled WGS sequence"/>
</dbReference>
<feature type="domain" description="FAD-binding PCMH-type" evidence="7">
    <location>
        <begin position="130"/>
        <end position="299"/>
    </location>
</feature>
<evidence type="ECO:0000256" key="1">
    <source>
        <dbReference type="ARBA" id="ARBA00001974"/>
    </source>
</evidence>
<accession>A0ABS4UKN8</accession>
<sequence length="536" mass="54854">MSLLDRRTVLIAGAAVTLAGCGNEKKNAGGTTSPSQTPTSSTSAPTPTTSAPSSTAPSKTASSSTAPGTTAVPGSTTPSSTPTTPNTSAPTLTSTAPNWNSFSRSLTGRLYLSATPGYAAAHQLFNPRWDAVRPTAVVKAANASDVQKAINFARANRLVLVPKSGGHSYVGASTIANGMQVDVGGLRSMSYSNGVLTVGAGARLYDVHAFLDRYGRSLPTGTCPTVGVAGLTLGGGMGIHTRTYGLTCDRVVSMGVFTADGKSHNVSASSEPDLFWALRGGGGGNFGVVTSFRFSTIPATRLGFFRLTWPESQAAAVVRGWQKFAQTAPATAWGNLHIDAKSNGTLSIHVLGVSTTGNANAAAAQLESFVGARASARTISVKSHLEAVKYLGGGTTSPRQGFLAGSDVLKGPMNAAAITALLGAVKAAARAGTPASAILDPLGGQAAKQPAGGSSWPWRSALGTVQWYSSSQNSGARTFIANGHRAVRSYSAGAYVNYLEAGRPVSAYYGASAAKLHAAKKKYDPTNFFHTPYTLA</sequence>
<dbReference type="InterPro" id="IPR016167">
    <property type="entry name" value="FAD-bd_PCMH_sub1"/>
</dbReference>
<evidence type="ECO:0000256" key="2">
    <source>
        <dbReference type="ARBA" id="ARBA00005466"/>
    </source>
</evidence>
<dbReference type="InterPro" id="IPR006094">
    <property type="entry name" value="Oxid_FAD_bind_N"/>
</dbReference>
<dbReference type="Gene3D" id="3.40.462.20">
    <property type="match status" value="1"/>
</dbReference>
<feature type="region of interest" description="Disordered" evidence="6">
    <location>
        <begin position="21"/>
        <end position="99"/>
    </location>
</feature>
<dbReference type="InterPro" id="IPR006093">
    <property type="entry name" value="Oxy_OxRdtase_FAD_BS"/>
</dbReference>
<dbReference type="Pfam" id="PF08031">
    <property type="entry name" value="BBE"/>
    <property type="match status" value="1"/>
</dbReference>
<dbReference type="Gene3D" id="3.30.43.10">
    <property type="entry name" value="Uridine Diphospho-n-acetylenolpyruvylglucosamine Reductase, domain 2"/>
    <property type="match status" value="1"/>
</dbReference>
<dbReference type="InterPro" id="IPR012951">
    <property type="entry name" value="BBE"/>
</dbReference>
<dbReference type="PROSITE" id="PS00862">
    <property type="entry name" value="OX2_COVAL_FAD"/>
    <property type="match status" value="1"/>
</dbReference>
<evidence type="ECO:0000259" key="7">
    <source>
        <dbReference type="PROSITE" id="PS51387"/>
    </source>
</evidence>
<evidence type="ECO:0000256" key="3">
    <source>
        <dbReference type="ARBA" id="ARBA00022630"/>
    </source>
</evidence>
<evidence type="ECO:0000313" key="9">
    <source>
        <dbReference type="Proteomes" id="UP000755585"/>
    </source>
</evidence>
<dbReference type="InterPro" id="IPR016169">
    <property type="entry name" value="FAD-bd_PCMH_sub2"/>
</dbReference>
<dbReference type="PANTHER" id="PTHR42973:SF39">
    <property type="entry name" value="FAD-BINDING PCMH-TYPE DOMAIN-CONTAINING PROTEIN"/>
    <property type="match status" value="1"/>
</dbReference>
<comment type="cofactor">
    <cofactor evidence="1">
        <name>FAD</name>
        <dbReference type="ChEBI" id="CHEBI:57692"/>
    </cofactor>
</comment>
<evidence type="ECO:0000256" key="6">
    <source>
        <dbReference type="SAM" id="MobiDB-lite"/>
    </source>
</evidence>
<proteinExistence type="inferred from homology"/>
<comment type="caution">
    <text evidence="8">The sequence shown here is derived from an EMBL/GenBank/DDBJ whole genome shotgun (WGS) entry which is preliminary data.</text>
</comment>
<dbReference type="EMBL" id="JAGINT010000001">
    <property type="protein sequence ID" value="MBP2352222.1"/>
    <property type="molecule type" value="Genomic_DNA"/>
</dbReference>
<dbReference type="InterPro" id="IPR050416">
    <property type="entry name" value="FAD-linked_Oxidoreductase"/>
</dbReference>
<dbReference type="InterPro" id="IPR036318">
    <property type="entry name" value="FAD-bd_PCMH-like_sf"/>
</dbReference>
<keyword evidence="3" id="KW-0285">Flavoprotein</keyword>
<keyword evidence="4" id="KW-0274">FAD</keyword>
<gene>
    <name evidence="8" type="ORF">JOF29_003305</name>
</gene>
<dbReference type="InterPro" id="IPR016166">
    <property type="entry name" value="FAD-bd_PCMH"/>
</dbReference>
<dbReference type="PANTHER" id="PTHR42973">
    <property type="entry name" value="BINDING OXIDOREDUCTASE, PUTATIVE (AFU_ORTHOLOGUE AFUA_1G17690)-RELATED"/>
    <property type="match status" value="1"/>
</dbReference>
<dbReference type="RefSeq" id="WP_307863378.1">
    <property type="nucleotide sequence ID" value="NZ_BAAAVU010000009.1"/>
</dbReference>
<organism evidence="8 9">
    <name type="scientific">Kribbella aluminosa</name>
    <dbReference type="NCBI Taxonomy" id="416017"/>
    <lineage>
        <taxon>Bacteria</taxon>
        <taxon>Bacillati</taxon>
        <taxon>Actinomycetota</taxon>
        <taxon>Actinomycetes</taxon>
        <taxon>Propionibacteriales</taxon>
        <taxon>Kribbellaceae</taxon>
        <taxon>Kribbella</taxon>
    </lineage>
</organism>
<dbReference type="PROSITE" id="PS51257">
    <property type="entry name" value="PROKAR_LIPOPROTEIN"/>
    <property type="match status" value="1"/>
</dbReference>